<name>A0A068RWY7_9FUNG</name>
<dbReference type="PANTHER" id="PTHR14312">
    <property type="entry name" value="CREB/ATF BZIP TRANSCRIPTION FACTOR"/>
    <property type="match status" value="1"/>
</dbReference>
<evidence type="ECO:0000256" key="1">
    <source>
        <dbReference type="SAM" id="MobiDB-lite"/>
    </source>
</evidence>
<feature type="region of interest" description="Disordered" evidence="1">
    <location>
        <begin position="179"/>
        <end position="279"/>
    </location>
</feature>
<dbReference type="GO" id="GO:0005634">
    <property type="term" value="C:nucleus"/>
    <property type="evidence" value="ECO:0007669"/>
    <property type="project" value="TreeGrafter"/>
</dbReference>
<evidence type="ECO:0000313" key="4">
    <source>
        <dbReference type="Proteomes" id="UP000027586"/>
    </source>
</evidence>
<accession>A0A068RWY7</accession>
<dbReference type="AlphaFoldDB" id="A0A068RWY7"/>
<feature type="compositionally biased region" description="Low complexity" evidence="1">
    <location>
        <begin position="658"/>
        <end position="673"/>
    </location>
</feature>
<dbReference type="Pfam" id="PF12937">
    <property type="entry name" value="F-box-like"/>
    <property type="match status" value="1"/>
</dbReference>
<dbReference type="EMBL" id="CBTN010000022">
    <property type="protein sequence ID" value="CDH54255.1"/>
    <property type="molecule type" value="Genomic_DNA"/>
</dbReference>
<dbReference type="PROSITE" id="PS50181">
    <property type="entry name" value="FBOX"/>
    <property type="match status" value="1"/>
</dbReference>
<sequence>MTHSSTYDYIADGAAAIGSHLCKKRNLFNKSYVVDDVCINVLEPIWFGGTQAGFLSVLCRRVTLARGSFTDSLFNITFLQFMDRLPDELLLRVFSLLADETWELRQLEIVCRRFHRIGHDPSLWYTLFLRKYPSWGRSIAFSVRSHPLIDWRDFVKHITQQNRRAKSFSLEFVPDETSVEHTRAAARQHKVPQKRKLAGQSSQEQHQDNRKRSILPSSSTSSSSSSSSSAITNNAITIPSSDPTIANSSSSFSSSPSSSASSSSTSASPSTSIPSIHIPVEGLDPPLRPWLESSNPTMQMFQDAAQHYPPPFRIQDPLVVDIDRVTKTGVVATGKHRRERIIHGYQGQRSEHKILFWEYPSWRLIREFDLSFAPADTSCQITGIQTIRMNPSSSSANGKVRLFSLAVGQQLFLNNNQDDMDNDDRVDLWQTVLIYRLFDNGATQCVAHVHMNGQLLGRDVFFFSEASWGRSSDGSDEDYARQAPPQENVSEWMKIVAPEHSNFDPLHTVFMLATGPDFPRVSGCGRLVKFDIRGERDILDPATEPVIWDSHERRFRPLYAPNRSHVAGSINHRFGHVKSSAGAFSYTSSSESIPQPDIPPAAVIARITMGRKISCMIHFRHPPQLNHLICTGSYVSDQLTLFDWRFGIKVGVLPWKAPSQQQQDDNADNNAPLDDQEARQRHATQQQQQQEPAPPAPQQHQLAPLQPQQQPALLHQQQPLPQHQPINNAQPPDDPQDFAFRDMVMQQQMMMLNGEDDDVEDMEDEDQSVVQPWGLSATMVLPSHWSHEEFPIGHEDFAKRGLRLIAVGDNRNDKLEIKVWDISYLLRVDWRPLDMEDVNHDINLSGKDHTRDFFWWKQGTPRLKRLAFRMTQEPEPLLLMGRTGVQRLAEQNDDTQHTQIQLPYMPPKDTDPMIIAHVFDKEDTIDMPVRYTAYNVLRTSLFLLTEEGKITVVDIETGDLIGTVENVAATPGKIGHTRQIRGIDVNVVGNDEIVVTSRQGLLRGTMI</sequence>
<dbReference type="SUPFAM" id="SSF81383">
    <property type="entry name" value="F-box domain"/>
    <property type="match status" value="1"/>
</dbReference>
<evidence type="ECO:0000259" key="2">
    <source>
        <dbReference type="PROSITE" id="PS50181"/>
    </source>
</evidence>
<feature type="compositionally biased region" description="Low complexity" evidence="1">
    <location>
        <begin position="698"/>
        <end position="710"/>
    </location>
</feature>
<protein>
    <recommendedName>
        <fullName evidence="2">F-box domain-containing protein</fullName>
    </recommendedName>
</protein>
<organism evidence="3 4">
    <name type="scientific">Lichtheimia corymbifera JMRC:FSU:9682</name>
    <dbReference type="NCBI Taxonomy" id="1263082"/>
    <lineage>
        <taxon>Eukaryota</taxon>
        <taxon>Fungi</taxon>
        <taxon>Fungi incertae sedis</taxon>
        <taxon>Mucoromycota</taxon>
        <taxon>Mucoromycotina</taxon>
        <taxon>Mucoromycetes</taxon>
        <taxon>Mucorales</taxon>
        <taxon>Lichtheimiaceae</taxon>
        <taxon>Lichtheimia</taxon>
    </lineage>
</organism>
<dbReference type="InterPro" id="IPR001810">
    <property type="entry name" value="F-box_dom"/>
</dbReference>
<keyword evidence="4" id="KW-1185">Reference proteome</keyword>
<feature type="compositionally biased region" description="Low complexity" evidence="1">
    <location>
        <begin position="217"/>
        <end position="229"/>
    </location>
</feature>
<feature type="compositionally biased region" description="Polar residues" evidence="1">
    <location>
        <begin position="230"/>
        <end position="243"/>
    </location>
</feature>
<dbReference type="Gene3D" id="1.20.1280.50">
    <property type="match status" value="1"/>
</dbReference>
<dbReference type="OrthoDB" id="3219396at2759"/>
<comment type="caution">
    <text evidence="3">The sequence shown here is derived from an EMBL/GenBank/DDBJ whole genome shotgun (WGS) entry which is preliminary data.</text>
</comment>
<feature type="region of interest" description="Disordered" evidence="1">
    <location>
        <begin position="658"/>
        <end position="710"/>
    </location>
</feature>
<dbReference type="PANTHER" id="PTHR14312:SF1">
    <property type="entry name" value="BASIC-LEUCINE ZIPPER TRANSCRIPTION FACTOR A"/>
    <property type="match status" value="1"/>
</dbReference>
<reference evidence="3" key="1">
    <citation type="submission" date="2013-08" db="EMBL/GenBank/DDBJ databases">
        <title>Gene expansion shapes genome architecture in the human pathogen Lichtheimia corymbifera: an evolutionary genomics analysis in the ancient terrestrial Mucorales (Mucoromycotina).</title>
        <authorList>
            <person name="Schwartze V.U."/>
            <person name="Winter S."/>
            <person name="Shelest E."/>
            <person name="Marcet-Houben M."/>
            <person name="Horn F."/>
            <person name="Wehner S."/>
            <person name="Hoffmann K."/>
            <person name="Riege K."/>
            <person name="Sammeth M."/>
            <person name="Nowrousian M."/>
            <person name="Valiante V."/>
            <person name="Linde J."/>
            <person name="Jacobsen I.D."/>
            <person name="Marz M."/>
            <person name="Brakhage A.A."/>
            <person name="Gabaldon T."/>
            <person name="Bocker S."/>
            <person name="Voigt K."/>
        </authorList>
    </citation>
    <scope>NUCLEOTIDE SEQUENCE [LARGE SCALE GENOMIC DNA]</scope>
    <source>
        <strain evidence="3">FSU 9682</strain>
    </source>
</reference>
<feature type="domain" description="F-box" evidence="2">
    <location>
        <begin position="79"/>
        <end position="127"/>
    </location>
</feature>
<dbReference type="InterPro" id="IPR036047">
    <property type="entry name" value="F-box-like_dom_sf"/>
</dbReference>
<dbReference type="GO" id="GO:0010468">
    <property type="term" value="P:regulation of gene expression"/>
    <property type="evidence" value="ECO:0007669"/>
    <property type="project" value="TreeGrafter"/>
</dbReference>
<dbReference type="GO" id="GO:0043565">
    <property type="term" value="F:sequence-specific DNA binding"/>
    <property type="evidence" value="ECO:0007669"/>
    <property type="project" value="TreeGrafter"/>
</dbReference>
<dbReference type="STRING" id="1263082.A0A068RWY7"/>
<evidence type="ECO:0000313" key="3">
    <source>
        <dbReference type="EMBL" id="CDH54255.1"/>
    </source>
</evidence>
<feature type="compositionally biased region" description="Basic residues" evidence="1">
    <location>
        <begin position="184"/>
        <end position="197"/>
    </location>
</feature>
<proteinExistence type="predicted"/>
<dbReference type="VEuPathDB" id="FungiDB:LCOR_05518.1"/>
<gene>
    <name evidence="3" type="ORF">LCOR_05518.1</name>
</gene>
<dbReference type="Proteomes" id="UP000027586">
    <property type="component" value="Unassembled WGS sequence"/>
</dbReference>
<feature type="compositionally biased region" description="Low complexity" evidence="1">
    <location>
        <begin position="244"/>
        <end position="276"/>
    </location>
</feature>